<dbReference type="InterPro" id="IPR039098">
    <property type="entry name" value="TINF2"/>
</dbReference>
<sequence length="111" mass="12850">CMAGWDIHTPNLGALPLRITSAALWISVTRHQTQNYERVLDFVNVIWKQVPGLVTYRHYLKLCIAFKAKLLMEMFVKRQSLLDILQTLEQYFPKVVVNDPKAVSCSLRLFS</sequence>
<feature type="non-terminal residue" evidence="2">
    <location>
        <position position="1"/>
    </location>
</feature>
<dbReference type="AlphaFoldDB" id="A0A401QGT4"/>
<protein>
    <recommendedName>
        <fullName evidence="1">TERF1-interacting nuclear factor 2 N-terminal domain-containing protein</fullName>
    </recommendedName>
</protein>
<dbReference type="GO" id="GO:0070187">
    <property type="term" value="C:shelterin complex"/>
    <property type="evidence" value="ECO:0007669"/>
    <property type="project" value="InterPro"/>
</dbReference>
<organism evidence="2 3">
    <name type="scientific">Scyliorhinus torazame</name>
    <name type="common">Cloudy catshark</name>
    <name type="synonym">Catulus torazame</name>
    <dbReference type="NCBI Taxonomy" id="75743"/>
    <lineage>
        <taxon>Eukaryota</taxon>
        <taxon>Metazoa</taxon>
        <taxon>Chordata</taxon>
        <taxon>Craniata</taxon>
        <taxon>Vertebrata</taxon>
        <taxon>Chondrichthyes</taxon>
        <taxon>Elasmobranchii</taxon>
        <taxon>Galeomorphii</taxon>
        <taxon>Galeoidea</taxon>
        <taxon>Carcharhiniformes</taxon>
        <taxon>Scyliorhinidae</taxon>
        <taxon>Scyliorhinus</taxon>
    </lineage>
</organism>
<dbReference type="OrthoDB" id="9948370at2759"/>
<dbReference type="Proteomes" id="UP000288216">
    <property type="component" value="Unassembled WGS sequence"/>
</dbReference>
<evidence type="ECO:0000313" key="3">
    <source>
        <dbReference type="Proteomes" id="UP000288216"/>
    </source>
</evidence>
<name>A0A401QGT4_SCYTO</name>
<comment type="caution">
    <text evidence="2">The sequence shown here is derived from an EMBL/GenBank/DDBJ whole genome shotgun (WGS) entry which is preliminary data.</text>
</comment>
<evidence type="ECO:0000313" key="2">
    <source>
        <dbReference type="EMBL" id="GCB84594.1"/>
    </source>
</evidence>
<proteinExistence type="predicted"/>
<reference evidence="2 3" key="1">
    <citation type="journal article" date="2018" name="Nat. Ecol. Evol.">
        <title>Shark genomes provide insights into elasmobranch evolution and the origin of vertebrates.</title>
        <authorList>
            <person name="Hara Y"/>
            <person name="Yamaguchi K"/>
            <person name="Onimaru K"/>
            <person name="Kadota M"/>
            <person name="Koyanagi M"/>
            <person name="Keeley SD"/>
            <person name="Tatsumi K"/>
            <person name="Tanaka K"/>
            <person name="Motone F"/>
            <person name="Kageyama Y"/>
            <person name="Nozu R"/>
            <person name="Adachi N"/>
            <person name="Nishimura O"/>
            <person name="Nakagawa R"/>
            <person name="Tanegashima C"/>
            <person name="Kiyatake I"/>
            <person name="Matsumoto R"/>
            <person name="Murakumo K"/>
            <person name="Nishida K"/>
            <person name="Terakita A"/>
            <person name="Kuratani S"/>
            <person name="Sato K"/>
            <person name="Hyodo S Kuraku.S."/>
        </authorList>
    </citation>
    <scope>NUCLEOTIDE SEQUENCE [LARGE SCALE GENOMIC DNA]</scope>
</reference>
<dbReference type="EMBL" id="BFAA01069847">
    <property type="protein sequence ID" value="GCB84594.1"/>
    <property type="molecule type" value="Genomic_DNA"/>
</dbReference>
<dbReference type="InterPro" id="IPR029400">
    <property type="entry name" value="TINF2_N"/>
</dbReference>
<feature type="domain" description="TERF1-interacting nuclear factor 2 N-terminal" evidence="1">
    <location>
        <begin position="25"/>
        <end position="97"/>
    </location>
</feature>
<accession>A0A401QGT4</accession>
<dbReference type="GO" id="GO:0016233">
    <property type="term" value="P:telomere capping"/>
    <property type="evidence" value="ECO:0007669"/>
    <property type="project" value="InterPro"/>
</dbReference>
<keyword evidence="3" id="KW-1185">Reference proteome</keyword>
<dbReference type="GO" id="GO:1904356">
    <property type="term" value="P:regulation of telomere maintenance via telomere lengthening"/>
    <property type="evidence" value="ECO:0007669"/>
    <property type="project" value="TreeGrafter"/>
</dbReference>
<gene>
    <name evidence="2" type="ORF">scyTo_0025066</name>
</gene>
<dbReference type="Pfam" id="PF14973">
    <property type="entry name" value="TINF2_N"/>
    <property type="match status" value="1"/>
</dbReference>
<dbReference type="GO" id="GO:0042162">
    <property type="term" value="F:telomeric DNA binding"/>
    <property type="evidence" value="ECO:0007669"/>
    <property type="project" value="TreeGrafter"/>
</dbReference>
<dbReference type="PANTHER" id="PTHR15512:SF0">
    <property type="entry name" value="TERF1-INTERACTING NUCLEAR FACTOR 2"/>
    <property type="match status" value="1"/>
</dbReference>
<evidence type="ECO:0000259" key="1">
    <source>
        <dbReference type="Pfam" id="PF14973"/>
    </source>
</evidence>
<dbReference type="PANTHER" id="PTHR15512">
    <property type="entry name" value="TERF1-INTERACTING NUCLEAR FACTOR 2"/>
    <property type="match status" value="1"/>
</dbReference>